<name>A0A1M6X5X8_9FIRM</name>
<proteinExistence type="predicted"/>
<dbReference type="RefSeq" id="WP_175549082.1">
    <property type="nucleotide sequence ID" value="NZ_FRAR01000039.1"/>
</dbReference>
<reference evidence="2" key="1">
    <citation type="submission" date="2016-11" db="EMBL/GenBank/DDBJ databases">
        <authorList>
            <person name="Varghese N."/>
            <person name="Submissions S."/>
        </authorList>
    </citation>
    <scope>NUCLEOTIDE SEQUENCE [LARGE SCALE GENOMIC DNA]</scope>
    <source>
        <strain evidence="2">DSM 10349</strain>
    </source>
</reference>
<protein>
    <submittedName>
        <fullName evidence="1">Uncharacterized protein</fullName>
    </submittedName>
</protein>
<organism evidence="1 2">
    <name type="scientific">Desulforamulus aeronauticus DSM 10349</name>
    <dbReference type="NCBI Taxonomy" id="1121421"/>
    <lineage>
        <taxon>Bacteria</taxon>
        <taxon>Bacillati</taxon>
        <taxon>Bacillota</taxon>
        <taxon>Clostridia</taxon>
        <taxon>Eubacteriales</taxon>
        <taxon>Peptococcaceae</taxon>
        <taxon>Desulforamulus</taxon>
    </lineage>
</organism>
<keyword evidence="2" id="KW-1185">Reference proteome</keyword>
<dbReference type="Proteomes" id="UP000183997">
    <property type="component" value="Unassembled WGS sequence"/>
</dbReference>
<gene>
    <name evidence="1" type="ORF">SAMN02745123_03913</name>
</gene>
<evidence type="ECO:0000313" key="1">
    <source>
        <dbReference type="EMBL" id="SHL01259.1"/>
    </source>
</evidence>
<dbReference type="AlphaFoldDB" id="A0A1M6X5X8"/>
<sequence length="55" mass="6503">MKQRLTFKTRLPIIALLLFTVSLAFLAPMAKDYYDQYQYQKYLESNAVDHAAHHQ</sequence>
<accession>A0A1M6X5X8</accession>
<evidence type="ECO:0000313" key="2">
    <source>
        <dbReference type="Proteomes" id="UP000183997"/>
    </source>
</evidence>
<dbReference type="EMBL" id="FRAR01000039">
    <property type="protein sequence ID" value="SHL01259.1"/>
    <property type="molecule type" value="Genomic_DNA"/>
</dbReference>
<dbReference type="STRING" id="1121421.SAMN02745123_03913"/>